<feature type="region of interest" description="Disordered" evidence="1">
    <location>
        <begin position="107"/>
        <end position="127"/>
    </location>
</feature>
<gene>
    <name evidence="2" type="ORF">GCM10010971_06660</name>
</gene>
<protein>
    <recommendedName>
        <fullName evidence="4">ATPase</fullName>
    </recommendedName>
</protein>
<dbReference type="EMBL" id="BMLY01000001">
    <property type="protein sequence ID" value="GGP24847.1"/>
    <property type="molecule type" value="Genomic_DNA"/>
</dbReference>
<accession>A0ABQ2PIJ9</accession>
<sequence>MVWIVLVALMGLLFLKRYWSNHDPRRQERQRNERLWRNLDGALADIEAVLKDTKNPLQRSTERVLRQADQSLKRARLIMDDTREARQTLEQTLLEIGHAVHAIRNLNDALERPTPPAHKEKPVRTTP</sequence>
<evidence type="ECO:0000313" key="3">
    <source>
        <dbReference type="Proteomes" id="UP000621859"/>
    </source>
</evidence>
<evidence type="ECO:0000313" key="2">
    <source>
        <dbReference type="EMBL" id="GGP24847.1"/>
    </source>
</evidence>
<evidence type="ECO:0000256" key="1">
    <source>
        <dbReference type="SAM" id="MobiDB-lite"/>
    </source>
</evidence>
<dbReference type="RefSeq" id="WP_188688777.1">
    <property type="nucleotide sequence ID" value="NZ_BMLY01000001.1"/>
</dbReference>
<name>A0ABQ2PIJ9_9NEIS</name>
<keyword evidence="3" id="KW-1185">Reference proteome</keyword>
<organism evidence="2 3">
    <name type="scientific">Silvimonas amylolytica</name>
    <dbReference type="NCBI Taxonomy" id="449663"/>
    <lineage>
        <taxon>Bacteria</taxon>
        <taxon>Pseudomonadati</taxon>
        <taxon>Pseudomonadota</taxon>
        <taxon>Betaproteobacteria</taxon>
        <taxon>Neisseriales</taxon>
        <taxon>Chitinibacteraceae</taxon>
        <taxon>Silvimonas</taxon>
    </lineage>
</organism>
<reference evidence="3" key="1">
    <citation type="journal article" date="2019" name="Int. J. Syst. Evol. Microbiol.">
        <title>The Global Catalogue of Microorganisms (GCM) 10K type strain sequencing project: providing services to taxonomists for standard genome sequencing and annotation.</title>
        <authorList>
            <consortium name="The Broad Institute Genomics Platform"/>
            <consortium name="The Broad Institute Genome Sequencing Center for Infectious Disease"/>
            <person name="Wu L."/>
            <person name="Ma J."/>
        </authorList>
    </citation>
    <scope>NUCLEOTIDE SEQUENCE [LARGE SCALE GENOMIC DNA]</scope>
    <source>
        <strain evidence="3">CGMCC 1.8860</strain>
    </source>
</reference>
<feature type="compositionally biased region" description="Basic and acidic residues" evidence="1">
    <location>
        <begin position="117"/>
        <end position="127"/>
    </location>
</feature>
<proteinExistence type="predicted"/>
<comment type="caution">
    <text evidence="2">The sequence shown here is derived from an EMBL/GenBank/DDBJ whole genome shotgun (WGS) entry which is preliminary data.</text>
</comment>
<dbReference type="Proteomes" id="UP000621859">
    <property type="component" value="Unassembled WGS sequence"/>
</dbReference>
<evidence type="ECO:0008006" key="4">
    <source>
        <dbReference type="Google" id="ProtNLM"/>
    </source>
</evidence>